<sequence length="439" mass="49045">MLQDKAGEAGDRDRVVDALVLLVGQAKQDERCAIGVAVEMSLHCHDLGRLVFERVEPVLIARQYLQRRDHCHHAHRHDEHRRAALRRASPQQMPGAAGADHQGRGEIGGQHHVNEAIGKGRREDDRPPVERHELAGFVHAETGRRLHPGIGRENPGRRQKRAEGHHAGGKQVQAVADAMEAEQHDAEKARFEEKGRQHLVAHQRADHRPDLVGELAPVGAELVGHDDARHDAHAEGDGEDRLPELEQLLVDLPLGDQPQRVEHEEIARQADGEGRQDDMEGNGEGELQSGEQQGIQVFKHRARSLPCRLVRSIDGRPENAADEKNRPTAARTERFASPSERVSTRATPVTGKGSDSGRQALLRRIYPILLLNRVGWKLLLVLAATEISTQADRPDHHHDNEQQAQGKQQRIGAHLPTPRFRYFRPNPSSNNLFRFVAEK</sequence>
<feature type="region of interest" description="Disordered" evidence="1">
    <location>
        <begin position="267"/>
        <end position="292"/>
    </location>
</feature>
<protein>
    <submittedName>
        <fullName evidence="2">Uncharacterized protein</fullName>
    </submittedName>
</protein>
<feature type="region of interest" description="Disordered" evidence="1">
    <location>
        <begin position="89"/>
        <end position="108"/>
    </location>
</feature>
<accession>A0A212L8Q2</accession>
<feature type="region of interest" description="Disordered" evidence="1">
    <location>
        <begin position="145"/>
        <end position="169"/>
    </location>
</feature>
<feature type="region of interest" description="Disordered" evidence="1">
    <location>
        <begin position="313"/>
        <end position="356"/>
    </location>
</feature>
<organism evidence="2">
    <name type="scientific">uncultured Pleomorphomonas sp</name>
    <dbReference type="NCBI Taxonomy" id="442121"/>
    <lineage>
        <taxon>Bacteria</taxon>
        <taxon>Pseudomonadati</taxon>
        <taxon>Pseudomonadota</taxon>
        <taxon>Alphaproteobacteria</taxon>
        <taxon>Hyphomicrobiales</taxon>
        <taxon>Pleomorphomonadaceae</taxon>
        <taxon>Pleomorphomonas</taxon>
        <taxon>environmental samples</taxon>
    </lineage>
</organism>
<name>A0A212L8Q2_9HYPH</name>
<feature type="compositionally biased region" description="Basic and acidic residues" evidence="1">
    <location>
        <begin position="392"/>
        <end position="401"/>
    </location>
</feature>
<reference evidence="2" key="1">
    <citation type="submission" date="2016-08" db="EMBL/GenBank/DDBJ databases">
        <authorList>
            <person name="Seilhamer J.J."/>
        </authorList>
    </citation>
    <scope>NUCLEOTIDE SEQUENCE</scope>
    <source>
        <strain evidence="2">86</strain>
    </source>
</reference>
<proteinExistence type="predicted"/>
<evidence type="ECO:0000256" key="1">
    <source>
        <dbReference type="SAM" id="MobiDB-lite"/>
    </source>
</evidence>
<dbReference type="AlphaFoldDB" id="A0A212L8Q2"/>
<feature type="compositionally biased region" description="Basic and acidic residues" evidence="1">
    <location>
        <begin position="267"/>
        <end position="278"/>
    </location>
</feature>
<gene>
    <name evidence="2" type="ORF">KL86PLE_130024</name>
</gene>
<evidence type="ECO:0000313" key="2">
    <source>
        <dbReference type="EMBL" id="SCM73941.1"/>
    </source>
</evidence>
<feature type="region of interest" description="Disordered" evidence="1">
    <location>
        <begin position="390"/>
        <end position="411"/>
    </location>
</feature>
<dbReference type="EMBL" id="FMJD01000005">
    <property type="protein sequence ID" value="SCM73941.1"/>
    <property type="molecule type" value="Genomic_DNA"/>
</dbReference>
<feature type="compositionally biased region" description="Basic and acidic residues" evidence="1">
    <location>
        <begin position="313"/>
        <end position="334"/>
    </location>
</feature>